<organism evidence="3 4">
    <name type="scientific">Streptomyces candidus</name>
    <dbReference type="NCBI Taxonomy" id="67283"/>
    <lineage>
        <taxon>Bacteria</taxon>
        <taxon>Bacillati</taxon>
        <taxon>Actinomycetota</taxon>
        <taxon>Actinomycetes</taxon>
        <taxon>Kitasatosporales</taxon>
        <taxon>Streptomycetaceae</taxon>
        <taxon>Streptomyces</taxon>
    </lineage>
</organism>
<dbReference type="GO" id="GO:0005524">
    <property type="term" value="F:ATP binding"/>
    <property type="evidence" value="ECO:0007669"/>
    <property type="project" value="InterPro"/>
</dbReference>
<evidence type="ECO:0000256" key="1">
    <source>
        <dbReference type="SAM" id="MobiDB-lite"/>
    </source>
</evidence>
<dbReference type="Pfam" id="PF08402">
    <property type="entry name" value="TOBE_2"/>
    <property type="match status" value="1"/>
</dbReference>
<keyword evidence="4" id="KW-1185">Reference proteome</keyword>
<accession>A0A7X0LPR6</accession>
<evidence type="ECO:0000313" key="4">
    <source>
        <dbReference type="Proteomes" id="UP000540423"/>
    </source>
</evidence>
<dbReference type="InterPro" id="IPR013611">
    <property type="entry name" value="Transp-assoc_OB_typ2"/>
</dbReference>
<sequence length="235" mass="24297">MVREGRVAQCAAPEELYRRPADPWVASFVGDAVFLPGDAEQDTVRTALGSIPLGAAPQGLTSGTVLLRPEQLQVTAAGTAAAKGTVTDVRFLGHDALLAVSVDGLDESLTVRAPGPIPARPGPASGSASRSRERRHCTRRGDGTACRCRRGRRCCPCRGDAGACVTSDESRRDRRALPPPGVGAPPSTARDDALFGLCDASLCTEGPVRTPVDLALAPEAAADTASFTGNNGADR</sequence>
<feature type="region of interest" description="Disordered" evidence="1">
    <location>
        <begin position="164"/>
        <end position="188"/>
    </location>
</feature>
<dbReference type="Proteomes" id="UP000540423">
    <property type="component" value="Unassembled WGS sequence"/>
</dbReference>
<dbReference type="GO" id="GO:0043190">
    <property type="term" value="C:ATP-binding cassette (ABC) transporter complex"/>
    <property type="evidence" value="ECO:0007669"/>
    <property type="project" value="InterPro"/>
</dbReference>
<evidence type="ECO:0000313" key="3">
    <source>
        <dbReference type="EMBL" id="MBB6436798.1"/>
    </source>
</evidence>
<dbReference type="AlphaFoldDB" id="A0A7X0LPR6"/>
<dbReference type="EMBL" id="JACHEM010000007">
    <property type="protein sequence ID" value="MBB6436798.1"/>
    <property type="molecule type" value="Genomic_DNA"/>
</dbReference>
<dbReference type="SUPFAM" id="SSF50331">
    <property type="entry name" value="MOP-like"/>
    <property type="match status" value="1"/>
</dbReference>
<dbReference type="InterPro" id="IPR008995">
    <property type="entry name" value="Mo/tungstate-bd_C_term_dom"/>
</dbReference>
<name>A0A7X0LPR6_9ACTN</name>
<dbReference type="GO" id="GO:0022857">
    <property type="term" value="F:transmembrane transporter activity"/>
    <property type="evidence" value="ECO:0007669"/>
    <property type="project" value="InterPro"/>
</dbReference>
<comment type="caution">
    <text evidence="3">The sequence shown here is derived from an EMBL/GenBank/DDBJ whole genome shotgun (WGS) entry which is preliminary data.</text>
</comment>
<feature type="region of interest" description="Disordered" evidence="1">
    <location>
        <begin position="112"/>
        <end position="136"/>
    </location>
</feature>
<evidence type="ECO:0000259" key="2">
    <source>
        <dbReference type="Pfam" id="PF08402"/>
    </source>
</evidence>
<dbReference type="RefSeq" id="WP_229923631.1">
    <property type="nucleotide sequence ID" value="NZ_BNBN01000010.1"/>
</dbReference>
<gene>
    <name evidence="3" type="ORF">HNQ79_003271</name>
</gene>
<protein>
    <recommendedName>
        <fullName evidence="2">Transport-associated OB type 2 domain-containing protein</fullName>
    </recommendedName>
</protein>
<proteinExistence type="predicted"/>
<feature type="domain" description="Transport-associated OB type 2" evidence="2">
    <location>
        <begin position="65"/>
        <end position="116"/>
    </location>
</feature>
<reference evidence="3 4" key="1">
    <citation type="submission" date="2020-08" db="EMBL/GenBank/DDBJ databases">
        <title>Genomic Encyclopedia of Type Strains, Phase IV (KMG-IV): sequencing the most valuable type-strain genomes for metagenomic binning, comparative biology and taxonomic classification.</title>
        <authorList>
            <person name="Goeker M."/>
        </authorList>
    </citation>
    <scope>NUCLEOTIDE SEQUENCE [LARGE SCALE GENOMIC DNA]</scope>
    <source>
        <strain evidence="3 4">DSM 40141</strain>
    </source>
</reference>